<feature type="domain" description="2Fe-2S ferredoxin-type" evidence="7">
    <location>
        <begin position="2"/>
        <end position="105"/>
    </location>
</feature>
<dbReference type="RefSeq" id="WP_107940864.1">
    <property type="nucleotide sequence ID" value="NZ_QANS01000005.1"/>
</dbReference>
<evidence type="ECO:0000256" key="4">
    <source>
        <dbReference type="ARBA" id="ARBA00023004"/>
    </source>
</evidence>
<protein>
    <submittedName>
        <fullName evidence="8">(2Fe-2S)-binding protein</fullName>
    </submittedName>
</protein>
<dbReference type="GO" id="GO:0009055">
    <property type="term" value="F:electron transfer activity"/>
    <property type="evidence" value="ECO:0007669"/>
    <property type="project" value="TreeGrafter"/>
</dbReference>
<dbReference type="Proteomes" id="UP000244248">
    <property type="component" value="Unassembled WGS sequence"/>
</dbReference>
<evidence type="ECO:0000259" key="7">
    <source>
        <dbReference type="PROSITE" id="PS51085"/>
    </source>
</evidence>
<dbReference type="Gene3D" id="3.10.20.30">
    <property type="match status" value="1"/>
</dbReference>
<dbReference type="CDD" id="cd00207">
    <property type="entry name" value="fer2"/>
    <property type="match status" value="1"/>
</dbReference>
<organism evidence="8 9">
    <name type="scientific">Stenotrophobium rhamnosiphilum</name>
    <dbReference type="NCBI Taxonomy" id="2029166"/>
    <lineage>
        <taxon>Bacteria</taxon>
        <taxon>Pseudomonadati</taxon>
        <taxon>Pseudomonadota</taxon>
        <taxon>Gammaproteobacteria</taxon>
        <taxon>Nevskiales</taxon>
        <taxon>Nevskiaceae</taxon>
        <taxon>Stenotrophobium</taxon>
    </lineage>
</organism>
<evidence type="ECO:0000313" key="9">
    <source>
        <dbReference type="Proteomes" id="UP000244248"/>
    </source>
</evidence>
<dbReference type="Pfam" id="PF00111">
    <property type="entry name" value="Fer2"/>
    <property type="match status" value="1"/>
</dbReference>
<reference evidence="8 9" key="1">
    <citation type="submission" date="2018-04" db="EMBL/GenBank/DDBJ databases">
        <title>Novel species isolated from glacier.</title>
        <authorList>
            <person name="Liu Q."/>
            <person name="Xin Y.-H."/>
        </authorList>
    </citation>
    <scope>NUCLEOTIDE SEQUENCE [LARGE SCALE GENOMIC DNA]</scope>
    <source>
        <strain evidence="8 9">GT1R17</strain>
    </source>
</reference>
<dbReference type="OrthoDB" id="9799640at2"/>
<accession>A0A2T5MD38</accession>
<dbReference type="InterPro" id="IPR001055">
    <property type="entry name" value="Adrenodoxin-like"/>
</dbReference>
<dbReference type="PROSITE" id="PS51085">
    <property type="entry name" value="2FE2S_FER_2"/>
    <property type="match status" value="1"/>
</dbReference>
<evidence type="ECO:0000256" key="2">
    <source>
        <dbReference type="ARBA" id="ARBA00022714"/>
    </source>
</evidence>
<dbReference type="GO" id="GO:0005829">
    <property type="term" value="C:cytosol"/>
    <property type="evidence" value="ECO:0007669"/>
    <property type="project" value="TreeGrafter"/>
</dbReference>
<keyword evidence="3" id="KW-0479">Metal-binding</keyword>
<dbReference type="GO" id="GO:0051537">
    <property type="term" value="F:2 iron, 2 sulfur cluster binding"/>
    <property type="evidence" value="ECO:0007669"/>
    <property type="project" value="UniProtKB-KW"/>
</dbReference>
<dbReference type="InterPro" id="IPR018298">
    <property type="entry name" value="Adrenodoxin_Fe-S_BS"/>
</dbReference>
<dbReference type="PROSITE" id="PS00814">
    <property type="entry name" value="ADX"/>
    <property type="match status" value="1"/>
</dbReference>
<dbReference type="InterPro" id="IPR036010">
    <property type="entry name" value="2Fe-2S_ferredoxin-like_sf"/>
</dbReference>
<dbReference type="PANTHER" id="PTHR23426">
    <property type="entry name" value="FERREDOXIN/ADRENODOXIN"/>
    <property type="match status" value="1"/>
</dbReference>
<dbReference type="GO" id="GO:0140647">
    <property type="term" value="P:P450-containing electron transport chain"/>
    <property type="evidence" value="ECO:0007669"/>
    <property type="project" value="InterPro"/>
</dbReference>
<dbReference type="PANTHER" id="PTHR23426:SF65">
    <property type="entry name" value="FERREDOXIN-2, MITOCHONDRIAL"/>
    <property type="match status" value="1"/>
</dbReference>
<dbReference type="InterPro" id="IPR012675">
    <property type="entry name" value="Beta-grasp_dom_sf"/>
</dbReference>
<evidence type="ECO:0000256" key="5">
    <source>
        <dbReference type="ARBA" id="ARBA00023014"/>
    </source>
</evidence>
<keyword evidence="9" id="KW-1185">Reference proteome</keyword>
<dbReference type="InterPro" id="IPR001041">
    <property type="entry name" value="2Fe-2S_ferredoxin-type"/>
</dbReference>
<comment type="similarity">
    <text evidence="1">Belongs to the adrenodoxin/putidaredoxin family.</text>
</comment>
<keyword evidence="2" id="KW-0001">2Fe-2S</keyword>
<dbReference type="EMBL" id="QANS01000005">
    <property type="protein sequence ID" value="PTU30493.1"/>
    <property type="molecule type" value="Genomic_DNA"/>
</dbReference>
<dbReference type="AlphaFoldDB" id="A0A2T5MD38"/>
<dbReference type="PRINTS" id="PR00355">
    <property type="entry name" value="ADRENODOXIN"/>
</dbReference>
<keyword evidence="4" id="KW-0408">Iron</keyword>
<proteinExistence type="inferred from homology"/>
<sequence>MPKILYIEHNGKEHVVDADVGKSVMQNALENLVPGIIGDCGGACSCATCHGYIDPAWEGKAGSRNENEEMMLDGALRVEPNSRLTCQVIMTQELDGLVVRLPESQF</sequence>
<comment type="caution">
    <text evidence="8">The sequence shown here is derived from an EMBL/GenBank/DDBJ whole genome shotgun (WGS) entry which is preliminary data.</text>
</comment>
<keyword evidence="5" id="KW-0411">Iron-sulfur</keyword>
<name>A0A2T5MD38_9GAMM</name>
<gene>
    <name evidence="8" type="ORF">CJD38_13325</name>
</gene>
<comment type="cofactor">
    <cofactor evidence="6">
        <name>[2Fe-2S] cluster</name>
        <dbReference type="ChEBI" id="CHEBI:190135"/>
    </cofactor>
</comment>
<dbReference type="GO" id="GO:0046872">
    <property type="term" value="F:metal ion binding"/>
    <property type="evidence" value="ECO:0007669"/>
    <property type="project" value="UniProtKB-KW"/>
</dbReference>
<evidence type="ECO:0000256" key="3">
    <source>
        <dbReference type="ARBA" id="ARBA00022723"/>
    </source>
</evidence>
<evidence type="ECO:0000256" key="1">
    <source>
        <dbReference type="ARBA" id="ARBA00010914"/>
    </source>
</evidence>
<evidence type="ECO:0000256" key="6">
    <source>
        <dbReference type="ARBA" id="ARBA00034078"/>
    </source>
</evidence>
<dbReference type="SUPFAM" id="SSF54292">
    <property type="entry name" value="2Fe-2S ferredoxin-like"/>
    <property type="match status" value="1"/>
</dbReference>
<evidence type="ECO:0000313" key="8">
    <source>
        <dbReference type="EMBL" id="PTU30493.1"/>
    </source>
</evidence>